<comment type="similarity">
    <text evidence="1">Belongs to the peptidase A1 family.</text>
</comment>
<proteinExistence type="inferred from homology"/>
<gene>
    <name evidence="4" type="ORF">ONZ51_g4621</name>
</gene>
<dbReference type="InterPro" id="IPR021109">
    <property type="entry name" value="Peptidase_aspartic_dom_sf"/>
</dbReference>
<dbReference type="Gene3D" id="2.40.70.10">
    <property type="entry name" value="Acid Proteases"/>
    <property type="match status" value="2"/>
</dbReference>
<dbReference type="AlphaFoldDB" id="A0AAD7XCU2"/>
<dbReference type="GO" id="GO:0006508">
    <property type="term" value="P:proteolysis"/>
    <property type="evidence" value="ECO:0007669"/>
    <property type="project" value="InterPro"/>
</dbReference>
<organism evidence="4 5">
    <name type="scientific">Trametes cubensis</name>
    <dbReference type="NCBI Taxonomy" id="1111947"/>
    <lineage>
        <taxon>Eukaryota</taxon>
        <taxon>Fungi</taxon>
        <taxon>Dikarya</taxon>
        <taxon>Basidiomycota</taxon>
        <taxon>Agaricomycotina</taxon>
        <taxon>Agaricomycetes</taxon>
        <taxon>Polyporales</taxon>
        <taxon>Polyporaceae</taxon>
        <taxon>Trametes</taxon>
    </lineage>
</organism>
<accession>A0AAD7XCU2</accession>
<dbReference type="PANTHER" id="PTHR47966:SF74">
    <property type="entry name" value="AGR407CP"/>
    <property type="match status" value="1"/>
</dbReference>
<feature type="domain" description="Peptidase A1" evidence="3">
    <location>
        <begin position="80"/>
        <end position="487"/>
    </location>
</feature>
<dbReference type="SUPFAM" id="SSF50630">
    <property type="entry name" value="Acid proteases"/>
    <property type="match status" value="2"/>
</dbReference>
<dbReference type="InterPro" id="IPR001461">
    <property type="entry name" value="Aspartic_peptidase_A1"/>
</dbReference>
<evidence type="ECO:0000256" key="1">
    <source>
        <dbReference type="ARBA" id="ARBA00007447"/>
    </source>
</evidence>
<name>A0AAD7XCU2_9APHY</name>
<dbReference type="EMBL" id="JAPEVG010000091">
    <property type="protein sequence ID" value="KAJ8486789.1"/>
    <property type="molecule type" value="Genomic_DNA"/>
</dbReference>
<dbReference type="GO" id="GO:0004190">
    <property type="term" value="F:aspartic-type endopeptidase activity"/>
    <property type="evidence" value="ECO:0007669"/>
    <property type="project" value="InterPro"/>
</dbReference>
<dbReference type="Proteomes" id="UP001215151">
    <property type="component" value="Unassembled WGS sequence"/>
</dbReference>
<dbReference type="PANTHER" id="PTHR47966">
    <property type="entry name" value="BETA-SITE APP-CLEAVING ENZYME, ISOFORM A-RELATED"/>
    <property type="match status" value="1"/>
</dbReference>
<protein>
    <recommendedName>
        <fullName evidence="3">Peptidase A1 domain-containing protein</fullName>
    </recommendedName>
</protein>
<evidence type="ECO:0000259" key="3">
    <source>
        <dbReference type="PROSITE" id="PS51767"/>
    </source>
</evidence>
<feature type="signal peptide" evidence="2">
    <location>
        <begin position="1"/>
        <end position="19"/>
    </location>
</feature>
<dbReference type="InterPro" id="IPR034164">
    <property type="entry name" value="Pepsin-like_dom"/>
</dbReference>
<evidence type="ECO:0000256" key="2">
    <source>
        <dbReference type="SAM" id="SignalP"/>
    </source>
</evidence>
<dbReference type="InterPro" id="IPR033121">
    <property type="entry name" value="PEPTIDASE_A1"/>
</dbReference>
<dbReference type="Pfam" id="PF00026">
    <property type="entry name" value="Asp"/>
    <property type="match status" value="2"/>
</dbReference>
<evidence type="ECO:0000313" key="4">
    <source>
        <dbReference type="EMBL" id="KAJ8486789.1"/>
    </source>
</evidence>
<evidence type="ECO:0000313" key="5">
    <source>
        <dbReference type="Proteomes" id="UP001215151"/>
    </source>
</evidence>
<dbReference type="PROSITE" id="PS51767">
    <property type="entry name" value="PEPTIDASE_A1"/>
    <property type="match status" value="1"/>
</dbReference>
<reference evidence="4" key="1">
    <citation type="submission" date="2022-11" db="EMBL/GenBank/DDBJ databases">
        <title>Genome Sequence of Cubamyces cubensis.</title>
        <authorList>
            <person name="Buettner E."/>
        </authorList>
    </citation>
    <scope>NUCLEOTIDE SEQUENCE</scope>
    <source>
        <strain evidence="4">MPL-01</strain>
    </source>
</reference>
<dbReference type="PRINTS" id="PR00792">
    <property type="entry name" value="PEPSIN"/>
</dbReference>
<feature type="chain" id="PRO_5041917095" description="Peptidase A1 domain-containing protein" evidence="2">
    <location>
        <begin position="20"/>
        <end position="623"/>
    </location>
</feature>
<comment type="caution">
    <text evidence="4">The sequence shown here is derived from an EMBL/GenBank/DDBJ whole genome shotgun (WGS) entry which is preliminary data.</text>
</comment>
<keyword evidence="5" id="KW-1185">Reference proteome</keyword>
<dbReference type="CDD" id="cd05471">
    <property type="entry name" value="pepsin_like"/>
    <property type="match status" value="1"/>
</dbReference>
<keyword evidence="2" id="KW-0732">Signal</keyword>
<sequence length="623" mass="66438">MLPLFLALSILALLDGAYSVSVHPAAHGRWRPDLRRRIPNGGRSSGLQSRQILEGIVVGVAPANNSTIIPVSFASDRETYYVLAGVGNVSLRLALDTASSDTWMVSSDCGSPACNVPKYPLAFESPTFASVNSNATAFNVSYADSTGAEGFVARESVSFGNLTVPDQAIVYRKAAVVRVQQEGLLDRISAHRGTAAVRQHLPAARFGTSGFSSNGCPWAPPIDKCDPTELYTGLVTSSNVTFTDQVSGVLGLSFPRLSTIASQTVNATPFFATMAQNGQLDYPLFGLSLTRDDSGSLAFGAIDGSVVMNRSLIEWNEVVPFAPFGAESNASSYLQWTIVLEGVSVNGSTVDLQPTYPVQTFNSSLALIDAGTAGIYGPYQDVEQIFSQIPGARLVNDDDGLGQWVVPCDAEVLIAFNFGGREFVLQPTDYLIGPASGNPNLCLSWPQAAPPSSDGIDWQLGSPFLRTVYSIFSFGINTKEPPMVGLYPLANSTTSATPEPISVVSEFFASYSATVGTTLPNFLLPTPTFSTPTYAFNTSVRATPGELVRTGLATSTLPSSTFPITSAMSTSSSSLLSRLHFTHIAHTYLYISYISLHPALPSRLHAYASSFVFFSPFAFTFPL</sequence>